<evidence type="ECO:0000313" key="1">
    <source>
        <dbReference type="EMBL" id="KKK86576.1"/>
    </source>
</evidence>
<name>A0A0F9BQB9_9ZZZZ</name>
<protein>
    <submittedName>
        <fullName evidence="1">Uncharacterized protein</fullName>
    </submittedName>
</protein>
<comment type="caution">
    <text evidence="1">The sequence shown here is derived from an EMBL/GenBank/DDBJ whole genome shotgun (WGS) entry which is preliminary data.</text>
</comment>
<accession>A0A0F9BQB9</accession>
<reference evidence="1" key="1">
    <citation type="journal article" date="2015" name="Nature">
        <title>Complex archaea that bridge the gap between prokaryotes and eukaryotes.</title>
        <authorList>
            <person name="Spang A."/>
            <person name="Saw J.H."/>
            <person name="Jorgensen S.L."/>
            <person name="Zaremba-Niedzwiedzka K."/>
            <person name="Martijn J."/>
            <person name="Lind A.E."/>
            <person name="van Eijk R."/>
            <person name="Schleper C."/>
            <person name="Guy L."/>
            <person name="Ettema T.J."/>
        </authorList>
    </citation>
    <scope>NUCLEOTIDE SEQUENCE</scope>
</reference>
<sequence>MFTENGVQIDLEEVGKVVEGCDVFTIGFRMFSERVIIDTRETEDVVPLVQVVEPVTSVEERFHWLGRERPAFGVPERFSFFVWPHSLEFLESCGLARRIRDQLRASERPEVARMMDKALAELQRLERRSVQQALAGEGYHALWPQE</sequence>
<gene>
    <name evidence="1" type="ORF">LCGC14_2761860</name>
</gene>
<dbReference type="EMBL" id="LAZR01050781">
    <property type="protein sequence ID" value="KKK86576.1"/>
    <property type="molecule type" value="Genomic_DNA"/>
</dbReference>
<organism evidence="1">
    <name type="scientific">marine sediment metagenome</name>
    <dbReference type="NCBI Taxonomy" id="412755"/>
    <lineage>
        <taxon>unclassified sequences</taxon>
        <taxon>metagenomes</taxon>
        <taxon>ecological metagenomes</taxon>
    </lineage>
</organism>
<proteinExistence type="predicted"/>
<dbReference type="AlphaFoldDB" id="A0A0F9BQB9"/>